<dbReference type="Proteomes" id="UP000091967">
    <property type="component" value="Unassembled WGS sequence"/>
</dbReference>
<proteinExistence type="predicted"/>
<feature type="region of interest" description="Disordered" evidence="1">
    <location>
        <begin position="18"/>
        <end position="44"/>
    </location>
</feature>
<evidence type="ECO:0000256" key="1">
    <source>
        <dbReference type="SAM" id="MobiDB-lite"/>
    </source>
</evidence>
<evidence type="ECO:0000313" key="3">
    <source>
        <dbReference type="Proteomes" id="UP000091967"/>
    </source>
</evidence>
<keyword evidence="3" id="KW-1185">Reference proteome</keyword>
<name>A0A1B8AIL3_FUSPO</name>
<protein>
    <submittedName>
        <fullName evidence="2">Uncharacterized protein</fullName>
    </submittedName>
</protein>
<dbReference type="EMBL" id="LYXU01000003">
    <property type="protein sequence ID" value="OBS20338.1"/>
    <property type="molecule type" value="Genomic_DNA"/>
</dbReference>
<feature type="compositionally biased region" description="Polar residues" evidence="1">
    <location>
        <begin position="69"/>
        <end position="84"/>
    </location>
</feature>
<dbReference type="AlphaFoldDB" id="A0A1B8AIL3"/>
<organism evidence="2 3">
    <name type="scientific">Fusarium poae</name>
    <dbReference type="NCBI Taxonomy" id="36050"/>
    <lineage>
        <taxon>Eukaryota</taxon>
        <taxon>Fungi</taxon>
        <taxon>Dikarya</taxon>
        <taxon>Ascomycota</taxon>
        <taxon>Pezizomycotina</taxon>
        <taxon>Sordariomycetes</taxon>
        <taxon>Hypocreomycetidae</taxon>
        <taxon>Hypocreales</taxon>
        <taxon>Nectriaceae</taxon>
        <taxon>Fusarium</taxon>
    </lineage>
</organism>
<reference evidence="2 3" key="1">
    <citation type="submission" date="2016-06" db="EMBL/GenBank/DDBJ databases">
        <title>Living apart together: crosstalk between the core and supernumerary genomes in a fungal plant pathogen.</title>
        <authorList>
            <person name="Vanheule A."/>
            <person name="Audenaert K."/>
            <person name="Warris S."/>
            <person name="Van De Geest H."/>
            <person name="Schijlen E."/>
            <person name="Hofte M."/>
            <person name="De Saeger S."/>
            <person name="Haesaert G."/>
            <person name="Waalwijk C."/>
            <person name="Van Der Lee T."/>
        </authorList>
    </citation>
    <scope>NUCLEOTIDE SEQUENCE [LARGE SCALE GENOMIC DNA]</scope>
    <source>
        <strain evidence="2 3">2516</strain>
    </source>
</reference>
<dbReference type="OMA" id="DEFRTKH"/>
<sequence>MTSERRDSFSEDWEELDNVGSVMSLDGSSRTASPAPLEEYNPAIVSPADPRYAKYYMPLALRPKDDKAVNTQLTPTTTGATNDAPQGVAPSESRSSQPPRNKDVVVPDDLITLRTISRQPGDLPMSWNGQKWVLPPSVQEQKDLGCHNEVSEMDTGRDQGKRGRNIHHDNPDVHLQACSNTMTTLTNVANLAYSIGGNRISTMSMIHQTCGRLLIQTKELKHMLKVYRTHWAAAQGSNGSVADIPVRPDVLEWIYQLRDQLFTTTQQLETARYKNHVLGTASDIPLDVNSGLARCGEGLGRLSNSFDEVLPILRQEFDTFTEAHLAFQPTVIDYSKPRPIPRIPIKSIISRIHKEFCDLQDCLVSLSYFLKEVNTDPCFDWVIDPAVTNLADHVIDIIAKTLENDPPEWLECHEAVPGGLTYQQFVNLDADMLHLFFVHLKWLKDELDVVPDEDGALSSWKKVRDYQVEQLARGGKLEEIRHFIDHLRLEFQLS</sequence>
<comment type="caution">
    <text evidence="2">The sequence shown here is derived from an EMBL/GenBank/DDBJ whole genome shotgun (WGS) entry which is preliminary data.</text>
</comment>
<accession>A0A1B8AIL3</accession>
<evidence type="ECO:0000313" key="2">
    <source>
        <dbReference type="EMBL" id="OBS20338.1"/>
    </source>
</evidence>
<feature type="region of interest" description="Disordered" evidence="1">
    <location>
        <begin position="66"/>
        <end position="104"/>
    </location>
</feature>
<gene>
    <name evidence="2" type="ORF">FPOA_06710</name>
</gene>